<dbReference type="AlphaFoldDB" id="A0A1F5L364"/>
<evidence type="ECO:0000256" key="6">
    <source>
        <dbReference type="ARBA" id="ARBA00022857"/>
    </source>
</evidence>
<dbReference type="SUPFAM" id="SSF51905">
    <property type="entry name" value="FAD/NAD(P)-binding domain"/>
    <property type="match status" value="1"/>
</dbReference>
<evidence type="ECO:0000256" key="4">
    <source>
        <dbReference type="ARBA" id="ARBA00022630"/>
    </source>
</evidence>
<evidence type="ECO:0000256" key="7">
    <source>
        <dbReference type="ARBA" id="ARBA00023002"/>
    </source>
</evidence>
<dbReference type="GeneID" id="34582019"/>
<comment type="caution">
    <text evidence="9">The sequence shown here is derived from an EMBL/GenBank/DDBJ whole genome shotgun (WGS) entry which is preliminary data.</text>
</comment>
<name>A0A1F5L364_PENAI</name>
<comment type="pathway">
    <text evidence="2">Secondary metabolite biosynthesis; terpenoid biosynthesis.</text>
</comment>
<dbReference type="Proteomes" id="UP000177622">
    <property type="component" value="Unassembled WGS sequence"/>
</dbReference>
<keyword evidence="10" id="KW-1185">Reference proteome</keyword>
<proteinExistence type="inferred from homology"/>
<dbReference type="InterPro" id="IPR036188">
    <property type="entry name" value="FAD/NAD-bd_sf"/>
</dbReference>
<dbReference type="Pfam" id="PF13450">
    <property type="entry name" value="NAD_binding_8"/>
    <property type="match status" value="1"/>
</dbReference>
<evidence type="ECO:0000313" key="10">
    <source>
        <dbReference type="Proteomes" id="UP000177622"/>
    </source>
</evidence>
<keyword evidence="7" id="KW-0560">Oxidoreductase</keyword>
<evidence type="ECO:0000313" key="9">
    <source>
        <dbReference type="EMBL" id="OGE47419.1"/>
    </source>
</evidence>
<dbReference type="EMBL" id="LXJU01000045">
    <property type="protein sequence ID" value="OGE47419.1"/>
    <property type="molecule type" value="Genomic_DNA"/>
</dbReference>
<comment type="cofactor">
    <cofactor evidence="1">
        <name>FAD</name>
        <dbReference type="ChEBI" id="CHEBI:57692"/>
    </cofactor>
</comment>
<dbReference type="OrthoDB" id="4364392at2759"/>
<reference evidence="9 10" key="1">
    <citation type="journal article" date="2016" name="Sci. Rep.">
        <title>Penicillium arizonense, a new, genome sequenced fungal species, reveals a high chemical diversity in secreted metabolites.</title>
        <authorList>
            <person name="Grijseels S."/>
            <person name="Nielsen J.C."/>
            <person name="Randelovic M."/>
            <person name="Nielsen J."/>
            <person name="Nielsen K.F."/>
            <person name="Workman M."/>
            <person name="Frisvad J.C."/>
        </authorList>
    </citation>
    <scope>NUCLEOTIDE SEQUENCE [LARGE SCALE GENOMIC DNA]</scope>
    <source>
        <strain evidence="9 10">CBS 141311</strain>
    </source>
</reference>
<keyword evidence="6" id="KW-0521">NADP</keyword>
<keyword evidence="4" id="KW-0285">Flavoprotein</keyword>
<evidence type="ECO:0000256" key="1">
    <source>
        <dbReference type="ARBA" id="ARBA00001974"/>
    </source>
</evidence>
<evidence type="ECO:0000256" key="2">
    <source>
        <dbReference type="ARBA" id="ARBA00004721"/>
    </source>
</evidence>
<evidence type="ECO:0000256" key="8">
    <source>
        <dbReference type="SAM" id="MobiDB-lite"/>
    </source>
</evidence>
<dbReference type="PANTHER" id="PTHR43098:SF2">
    <property type="entry name" value="FAD-BINDING MONOOXYGENASE AUSB-RELATED"/>
    <property type="match status" value="1"/>
</dbReference>
<protein>
    <recommendedName>
        <fullName evidence="11">FAD/NAD(P)-binding domain-containing protein</fullName>
    </recommendedName>
</protein>
<dbReference type="GO" id="GO:0016491">
    <property type="term" value="F:oxidoreductase activity"/>
    <property type="evidence" value="ECO:0007669"/>
    <property type="project" value="UniProtKB-KW"/>
</dbReference>
<keyword evidence="5" id="KW-0274">FAD</keyword>
<sequence length="234" mass="26737">MGEPSISFEETGATINDPAAEMAEPSELKMQEAYQRYDSERDRRLRPDGFTQYVDFVDEPAADLRPAEKIVTNDNLNQQKDFRVLIVGAGFGGLLFAVRLLQTGFCQPDEILLVDKTGGFGGTWWWNKYPGLTCDVESYICMPLLEETNYTPSHKYVSGIELKEHAERIANQWNLKKRAFFGTEVDKMDWNNEDAQWRVHITKNNNLPTILKSDIVIMANGLLDFPKIPKAEWP</sequence>
<comment type="similarity">
    <text evidence="3">Belongs to the FAD-binding monooxygenase family.</text>
</comment>
<feature type="region of interest" description="Disordered" evidence="8">
    <location>
        <begin position="1"/>
        <end position="24"/>
    </location>
</feature>
<dbReference type="STRING" id="1835702.A0A1F5L364"/>
<evidence type="ECO:0008006" key="11">
    <source>
        <dbReference type="Google" id="ProtNLM"/>
    </source>
</evidence>
<dbReference type="RefSeq" id="XP_022482878.1">
    <property type="nucleotide sequence ID" value="XM_022637285.1"/>
</dbReference>
<evidence type="ECO:0000256" key="3">
    <source>
        <dbReference type="ARBA" id="ARBA00010139"/>
    </source>
</evidence>
<evidence type="ECO:0000256" key="5">
    <source>
        <dbReference type="ARBA" id="ARBA00022827"/>
    </source>
</evidence>
<dbReference type="Gene3D" id="3.50.50.60">
    <property type="entry name" value="FAD/NAD(P)-binding domain"/>
    <property type="match status" value="1"/>
</dbReference>
<accession>A0A1F5L364</accession>
<dbReference type="PANTHER" id="PTHR43098">
    <property type="entry name" value="L-ORNITHINE N(5)-MONOOXYGENASE-RELATED"/>
    <property type="match status" value="1"/>
</dbReference>
<organism evidence="9 10">
    <name type="scientific">Penicillium arizonense</name>
    <dbReference type="NCBI Taxonomy" id="1835702"/>
    <lineage>
        <taxon>Eukaryota</taxon>
        <taxon>Fungi</taxon>
        <taxon>Dikarya</taxon>
        <taxon>Ascomycota</taxon>
        <taxon>Pezizomycotina</taxon>
        <taxon>Eurotiomycetes</taxon>
        <taxon>Eurotiomycetidae</taxon>
        <taxon>Eurotiales</taxon>
        <taxon>Aspergillaceae</taxon>
        <taxon>Penicillium</taxon>
    </lineage>
</organism>
<dbReference type="InterPro" id="IPR050775">
    <property type="entry name" value="FAD-binding_Monooxygenases"/>
</dbReference>
<gene>
    <name evidence="9" type="ORF">PENARI_c045G11284</name>
</gene>